<keyword evidence="3" id="KW-1185">Reference proteome</keyword>
<reference evidence="2 3" key="1">
    <citation type="submission" date="2024-01" db="EMBL/GenBank/DDBJ databases">
        <title>Genome insights into Plantactinospora veratri sp. nov.</title>
        <authorList>
            <person name="Wang L."/>
        </authorList>
    </citation>
    <scope>NUCLEOTIDE SEQUENCE [LARGE SCALE GENOMIC DNA]</scope>
    <source>
        <strain evidence="2 3">NEAU-FHS4</strain>
    </source>
</reference>
<dbReference type="Gene3D" id="3.20.20.370">
    <property type="entry name" value="Glycoside hydrolase/deacetylase"/>
    <property type="match status" value="1"/>
</dbReference>
<evidence type="ECO:0000259" key="1">
    <source>
        <dbReference type="PROSITE" id="PS51677"/>
    </source>
</evidence>
<gene>
    <name evidence="2" type="ORF">V1634_19910</name>
</gene>
<comment type="caution">
    <text evidence="2">The sequence shown here is derived from an EMBL/GenBank/DDBJ whole genome shotgun (WGS) entry which is preliminary data.</text>
</comment>
<dbReference type="InterPro" id="IPR050248">
    <property type="entry name" value="Polysacc_deacetylase_ArnD"/>
</dbReference>
<accession>A0ABU7SHR0</accession>
<dbReference type="EMBL" id="JAZGQL010000014">
    <property type="protein sequence ID" value="MEE6309107.1"/>
    <property type="molecule type" value="Genomic_DNA"/>
</dbReference>
<dbReference type="PANTHER" id="PTHR10587:SF137">
    <property type="entry name" value="4-DEOXY-4-FORMAMIDO-L-ARABINOSE-PHOSPHOUNDECAPRENOL DEFORMYLASE ARND-RELATED"/>
    <property type="match status" value="1"/>
</dbReference>
<dbReference type="CDD" id="cd10917">
    <property type="entry name" value="CE4_NodB_like_6s_7s"/>
    <property type="match status" value="1"/>
</dbReference>
<evidence type="ECO:0000313" key="3">
    <source>
        <dbReference type="Proteomes" id="UP001339911"/>
    </source>
</evidence>
<dbReference type="PANTHER" id="PTHR10587">
    <property type="entry name" value="GLYCOSYL TRANSFERASE-RELATED"/>
    <property type="match status" value="1"/>
</dbReference>
<dbReference type="PROSITE" id="PS51677">
    <property type="entry name" value="NODB"/>
    <property type="match status" value="1"/>
</dbReference>
<organism evidence="2 3">
    <name type="scientific">Plantactinospora veratri</name>
    <dbReference type="NCBI Taxonomy" id="1436122"/>
    <lineage>
        <taxon>Bacteria</taxon>
        <taxon>Bacillati</taxon>
        <taxon>Actinomycetota</taxon>
        <taxon>Actinomycetes</taxon>
        <taxon>Micromonosporales</taxon>
        <taxon>Micromonosporaceae</taxon>
        <taxon>Plantactinospora</taxon>
    </lineage>
</organism>
<feature type="domain" description="NodB homology" evidence="1">
    <location>
        <begin position="22"/>
        <end position="198"/>
    </location>
</feature>
<dbReference type="Pfam" id="PF01522">
    <property type="entry name" value="Polysacc_deac_1"/>
    <property type="match status" value="1"/>
</dbReference>
<dbReference type="RefSeq" id="WP_331209387.1">
    <property type="nucleotide sequence ID" value="NZ_JAZGQL010000014.1"/>
</dbReference>
<evidence type="ECO:0000313" key="2">
    <source>
        <dbReference type="EMBL" id="MEE6309107.1"/>
    </source>
</evidence>
<proteinExistence type="predicted"/>
<dbReference type="GO" id="GO:0016787">
    <property type="term" value="F:hydrolase activity"/>
    <property type="evidence" value="ECO:0007669"/>
    <property type="project" value="UniProtKB-KW"/>
</dbReference>
<dbReference type="EC" id="3.-.-.-" evidence="2"/>
<protein>
    <submittedName>
        <fullName evidence="2">Polysaccharide deacetylase family protein</fullName>
        <ecNumber evidence="2">3.-.-.-</ecNumber>
    </submittedName>
</protein>
<name>A0ABU7SHR0_9ACTN</name>
<dbReference type="Proteomes" id="UP001339911">
    <property type="component" value="Unassembled WGS sequence"/>
</dbReference>
<dbReference type="SUPFAM" id="SSF88713">
    <property type="entry name" value="Glycoside hydrolase/deacetylase"/>
    <property type="match status" value="1"/>
</dbReference>
<keyword evidence="2" id="KW-0378">Hydrolase</keyword>
<sequence length="245" mass="26311">MEGTLIPGEIGSSLHGVRTGERTVTLTFDDGPRSGDTDPVLAELAHVGAYATFFTLLVRVRRERPLLAEIVAAGHEVALHGFDHRRLTRTNPAVVPALLRDARAELEDLAGLPVRFFRPPYGAQNTLVWQATVDAGLVPVVWQRECRDWDRAAPDLAFAELDHLEPGMVVLAHDTVALPDDGAEPFDAPAVDRGAVTAAIMSRIGAQDLVATSLGRALDTGTPDWRVWLDTPAAAVPLAPAAEVE</sequence>
<dbReference type="InterPro" id="IPR002509">
    <property type="entry name" value="NODB_dom"/>
</dbReference>
<dbReference type="InterPro" id="IPR011330">
    <property type="entry name" value="Glyco_hydro/deAcase_b/a-brl"/>
</dbReference>